<dbReference type="eggNOG" id="COG0456">
    <property type="taxonomic scope" value="Bacteria"/>
</dbReference>
<dbReference type="CDD" id="cd04301">
    <property type="entry name" value="NAT_SF"/>
    <property type="match status" value="2"/>
</dbReference>
<dbReference type="AlphaFoldDB" id="D1CEH1"/>
<feature type="domain" description="N-acetyltransferase" evidence="3">
    <location>
        <begin position="172"/>
        <end position="300"/>
    </location>
</feature>
<protein>
    <submittedName>
        <fullName evidence="4">GCN5-related N-acetyltransferase</fullName>
    </submittedName>
</protein>
<dbReference type="HOGENOM" id="CLU_074359_1_0_0"/>
<evidence type="ECO:0000313" key="5">
    <source>
        <dbReference type="Proteomes" id="UP000000323"/>
    </source>
</evidence>
<dbReference type="InterPro" id="IPR050680">
    <property type="entry name" value="YpeA/RimI_acetyltransf"/>
</dbReference>
<dbReference type="GO" id="GO:0016747">
    <property type="term" value="F:acyltransferase activity, transferring groups other than amino-acyl groups"/>
    <property type="evidence" value="ECO:0007669"/>
    <property type="project" value="InterPro"/>
</dbReference>
<evidence type="ECO:0000256" key="1">
    <source>
        <dbReference type="ARBA" id="ARBA00022679"/>
    </source>
</evidence>
<keyword evidence="5" id="KW-1185">Reference proteome</keyword>
<dbReference type="Proteomes" id="UP000000323">
    <property type="component" value="Chromosome 1"/>
</dbReference>
<dbReference type="OrthoDB" id="4016818at2"/>
<evidence type="ECO:0000313" key="4">
    <source>
        <dbReference type="EMBL" id="ACZ41327.1"/>
    </source>
</evidence>
<feature type="domain" description="N-acetyltransferase" evidence="3">
    <location>
        <begin position="1"/>
        <end position="159"/>
    </location>
</feature>
<dbReference type="InterPro" id="IPR016181">
    <property type="entry name" value="Acyl_CoA_acyltransferase"/>
</dbReference>
<dbReference type="EMBL" id="CP001825">
    <property type="protein sequence ID" value="ACZ41327.1"/>
    <property type="molecule type" value="Genomic_DNA"/>
</dbReference>
<proteinExistence type="predicted"/>
<dbReference type="Gene3D" id="3.40.630.30">
    <property type="match status" value="2"/>
</dbReference>
<keyword evidence="2" id="KW-0012">Acyltransferase</keyword>
<dbReference type="Pfam" id="PF00583">
    <property type="entry name" value="Acetyltransf_1"/>
    <property type="match status" value="1"/>
</dbReference>
<evidence type="ECO:0000256" key="2">
    <source>
        <dbReference type="ARBA" id="ARBA00023315"/>
    </source>
</evidence>
<name>D1CEH1_THET1</name>
<dbReference type="PANTHER" id="PTHR43420">
    <property type="entry name" value="ACETYLTRANSFERASE"/>
    <property type="match status" value="1"/>
</dbReference>
<dbReference type="KEGG" id="ttr:Tter_0405"/>
<dbReference type="STRING" id="525904.Tter_0405"/>
<dbReference type="SUPFAM" id="SSF55729">
    <property type="entry name" value="Acyl-CoA N-acyltransferases (Nat)"/>
    <property type="match status" value="2"/>
</dbReference>
<sequence>MELRELRECDLLDLLDLCSRTLPLDKFSINLLKHRIFQEPEHRPEYQLSLWDGDKLVSVMLGGVRTSEEGPAPAIRLFATDPAYQRRGYATQLLKELINRIQADGMKTLRVGGSAPIYFWPGVDVRYTPAICFLIKHGFQIADVRCFNMEVDLLSRDWDTSADEDRLAREGFVFRRLSLDDREEFSKWLLDVWGSTWQCEALATYQNEPISTHIALRDGRICAFASYGGTAFENGFGPTGTEEQLRGKGIGRILFYRCMRDLRMLGHEKCEVIWVGPIPFYAKVADAKINRVFWVLGKQI</sequence>
<dbReference type="PROSITE" id="PS51186">
    <property type="entry name" value="GNAT"/>
    <property type="match status" value="2"/>
</dbReference>
<dbReference type="eggNOG" id="COG3153">
    <property type="taxonomic scope" value="Bacteria"/>
</dbReference>
<dbReference type="InterPro" id="IPR000182">
    <property type="entry name" value="GNAT_dom"/>
</dbReference>
<dbReference type="RefSeq" id="WP_012874362.1">
    <property type="nucleotide sequence ID" value="NC_013525.1"/>
</dbReference>
<reference evidence="5" key="1">
    <citation type="journal article" date="2010" name="Stand. Genomic Sci.">
        <title>Complete genome sequence of 'Thermobaculum terrenum' type strain (YNP1).</title>
        <authorList>
            <person name="Kiss H."/>
            <person name="Cleland D."/>
            <person name="Lapidus A."/>
            <person name="Lucas S."/>
            <person name="Glavina Del Rio T."/>
            <person name="Nolan M."/>
            <person name="Tice H."/>
            <person name="Han C."/>
            <person name="Goodwin L."/>
            <person name="Pitluck S."/>
            <person name="Liolios K."/>
            <person name="Ivanova N."/>
            <person name="Mavromatis K."/>
            <person name="Ovchinnikova G."/>
            <person name="Pati A."/>
            <person name="Chen A."/>
            <person name="Palaniappan K."/>
            <person name="Land M."/>
            <person name="Hauser L."/>
            <person name="Chang Y."/>
            <person name="Jeffries C."/>
            <person name="Lu M."/>
            <person name="Brettin T."/>
            <person name="Detter J."/>
            <person name="Goker M."/>
            <person name="Tindall B."/>
            <person name="Beck B."/>
            <person name="McDermott T."/>
            <person name="Woyke T."/>
            <person name="Bristow J."/>
            <person name="Eisen J."/>
            <person name="Markowitz V."/>
            <person name="Hugenholtz P."/>
            <person name="Kyrpides N."/>
            <person name="Klenk H."/>
            <person name="Cheng J."/>
        </authorList>
    </citation>
    <scope>NUCLEOTIDE SEQUENCE [LARGE SCALE GENOMIC DNA]</scope>
    <source>
        <strain evidence="5">ATCC BAA-798 / YNP1</strain>
    </source>
</reference>
<keyword evidence="1 4" id="KW-0808">Transferase</keyword>
<organism evidence="4 5">
    <name type="scientific">Thermobaculum terrenum (strain ATCC BAA-798 / CCMEE 7001 / YNP1)</name>
    <dbReference type="NCBI Taxonomy" id="525904"/>
    <lineage>
        <taxon>Bacteria</taxon>
        <taxon>Bacillati</taxon>
        <taxon>Chloroflexota</taxon>
        <taxon>Chloroflexia</taxon>
        <taxon>Candidatus Thermobaculales</taxon>
        <taxon>Candidatus Thermobaculaceae</taxon>
        <taxon>Thermobaculum</taxon>
    </lineage>
</organism>
<gene>
    <name evidence="4" type="ordered locus">Tter_0405</name>
</gene>
<evidence type="ECO:0000259" key="3">
    <source>
        <dbReference type="PROSITE" id="PS51186"/>
    </source>
</evidence>
<accession>D1CEH1</accession>